<keyword evidence="6 10" id="KW-0472">Membrane</keyword>
<name>A0A956SDN6_UNCEI</name>
<comment type="caution">
    <text evidence="11">The sequence shown here is derived from an EMBL/GenBank/DDBJ whole genome shotgun (WGS) entry which is preliminary data.</text>
</comment>
<evidence type="ECO:0000256" key="1">
    <source>
        <dbReference type="ARBA" id="ARBA00004117"/>
    </source>
</evidence>
<comment type="similarity">
    <text evidence="8">Belongs to the FliO/MopB family.</text>
</comment>
<dbReference type="Pfam" id="PF04347">
    <property type="entry name" value="FliO"/>
    <property type="match status" value="1"/>
</dbReference>
<feature type="compositionally biased region" description="Basic and acidic residues" evidence="9">
    <location>
        <begin position="206"/>
        <end position="217"/>
    </location>
</feature>
<dbReference type="GO" id="GO:0009425">
    <property type="term" value="C:bacterial-type flagellum basal body"/>
    <property type="evidence" value="ECO:0007669"/>
    <property type="project" value="UniProtKB-SubCell"/>
</dbReference>
<evidence type="ECO:0000256" key="3">
    <source>
        <dbReference type="ARBA" id="ARBA00022475"/>
    </source>
</evidence>
<evidence type="ECO:0000256" key="5">
    <source>
        <dbReference type="ARBA" id="ARBA00022989"/>
    </source>
</evidence>
<dbReference type="PANTHER" id="PTHR38766:SF1">
    <property type="entry name" value="FLAGELLAR PROTEIN FLIO"/>
    <property type="match status" value="1"/>
</dbReference>
<keyword evidence="7" id="KW-0975">Bacterial flagellum</keyword>
<protein>
    <submittedName>
        <fullName evidence="11">Flagellar biosynthetic protein FliO</fullName>
    </submittedName>
</protein>
<evidence type="ECO:0000256" key="6">
    <source>
        <dbReference type="ARBA" id="ARBA00023136"/>
    </source>
</evidence>
<reference evidence="11" key="2">
    <citation type="journal article" date="2021" name="Microbiome">
        <title>Successional dynamics and alternative stable states in a saline activated sludge microbial community over 9 years.</title>
        <authorList>
            <person name="Wang Y."/>
            <person name="Ye J."/>
            <person name="Ju F."/>
            <person name="Liu L."/>
            <person name="Boyd J.A."/>
            <person name="Deng Y."/>
            <person name="Parks D.H."/>
            <person name="Jiang X."/>
            <person name="Yin X."/>
            <person name="Woodcroft B.J."/>
            <person name="Tyson G.W."/>
            <person name="Hugenholtz P."/>
            <person name="Polz M.F."/>
            <person name="Zhang T."/>
        </authorList>
    </citation>
    <scope>NUCLEOTIDE SEQUENCE</scope>
    <source>
        <strain evidence="11">HKST-UBA02</strain>
    </source>
</reference>
<feature type="compositionally biased region" description="Basic and acidic residues" evidence="9">
    <location>
        <begin position="253"/>
        <end position="263"/>
    </location>
</feature>
<keyword evidence="3" id="KW-1003">Cell membrane</keyword>
<keyword evidence="4 10" id="KW-0812">Transmembrane</keyword>
<evidence type="ECO:0000256" key="4">
    <source>
        <dbReference type="ARBA" id="ARBA00022692"/>
    </source>
</evidence>
<dbReference type="InterPro" id="IPR052205">
    <property type="entry name" value="FliO/MopB"/>
</dbReference>
<dbReference type="AlphaFoldDB" id="A0A956SDN6"/>
<keyword evidence="11" id="KW-0969">Cilium</keyword>
<proteinExistence type="inferred from homology"/>
<keyword evidence="11" id="KW-0282">Flagellum</keyword>
<keyword evidence="5 10" id="KW-1133">Transmembrane helix</keyword>
<dbReference type="PANTHER" id="PTHR38766">
    <property type="entry name" value="FLAGELLAR PROTEIN FLIO"/>
    <property type="match status" value="1"/>
</dbReference>
<dbReference type="GO" id="GO:0044781">
    <property type="term" value="P:bacterial-type flagellum organization"/>
    <property type="evidence" value="ECO:0007669"/>
    <property type="project" value="InterPro"/>
</dbReference>
<feature type="region of interest" description="Disordered" evidence="9">
    <location>
        <begin position="142"/>
        <end position="218"/>
    </location>
</feature>
<comment type="subcellular location">
    <subcellularLocation>
        <location evidence="1">Bacterial flagellum basal body</location>
    </subcellularLocation>
    <subcellularLocation>
        <location evidence="2">Cell membrane</location>
    </subcellularLocation>
</comment>
<dbReference type="InterPro" id="IPR022781">
    <property type="entry name" value="Flagellar_biosynth_FliO"/>
</dbReference>
<dbReference type="Proteomes" id="UP000739538">
    <property type="component" value="Unassembled WGS sequence"/>
</dbReference>
<evidence type="ECO:0000313" key="11">
    <source>
        <dbReference type="EMBL" id="MCA9754493.1"/>
    </source>
</evidence>
<keyword evidence="11" id="KW-0966">Cell projection</keyword>
<evidence type="ECO:0000256" key="7">
    <source>
        <dbReference type="ARBA" id="ARBA00023143"/>
    </source>
</evidence>
<evidence type="ECO:0000256" key="2">
    <source>
        <dbReference type="ARBA" id="ARBA00004236"/>
    </source>
</evidence>
<reference evidence="11" key="1">
    <citation type="submission" date="2020-04" db="EMBL/GenBank/DDBJ databases">
        <authorList>
            <person name="Zhang T."/>
        </authorList>
    </citation>
    <scope>NUCLEOTIDE SEQUENCE</scope>
    <source>
        <strain evidence="11">HKST-UBA02</strain>
    </source>
</reference>
<organism evidence="11 12">
    <name type="scientific">Eiseniibacteriota bacterium</name>
    <dbReference type="NCBI Taxonomy" id="2212470"/>
    <lineage>
        <taxon>Bacteria</taxon>
        <taxon>Candidatus Eiseniibacteriota</taxon>
    </lineage>
</organism>
<sequence>MPTQAKEGAAVEGTTTQATTQIPFATALEGGLGHTLLQMGGAVLVVVALILFLQRLAKRYRPGFGGRGKDVGIEVLSQRALGNRLSLLVVEAQGQTFLLGTSPQGISTLAELGSGKGGHAVRPQASSGFSSERVVAMPSPPELVDVMTPSSRGASTCASSTPASSTREATAMRAASTRESATSESFAPAAAVHAPSVRASSAATSDRSKLGSGDGRRGFASGALRSIAALAVSRRPQEAPRSGLADLEEAARIAREARDRDEAAASGTPKDPFDQQEFEREFRDKLRAIREKYQTLDEAEGRRA</sequence>
<dbReference type="GO" id="GO:0005886">
    <property type="term" value="C:plasma membrane"/>
    <property type="evidence" value="ECO:0007669"/>
    <property type="project" value="UniProtKB-SubCell"/>
</dbReference>
<feature type="compositionally biased region" description="Low complexity" evidence="9">
    <location>
        <begin position="154"/>
        <end position="185"/>
    </location>
</feature>
<evidence type="ECO:0000256" key="9">
    <source>
        <dbReference type="SAM" id="MobiDB-lite"/>
    </source>
</evidence>
<evidence type="ECO:0000256" key="8">
    <source>
        <dbReference type="ARBA" id="ARBA00037937"/>
    </source>
</evidence>
<evidence type="ECO:0000313" key="12">
    <source>
        <dbReference type="Proteomes" id="UP000739538"/>
    </source>
</evidence>
<accession>A0A956SDN6</accession>
<evidence type="ECO:0000256" key="10">
    <source>
        <dbReference type="SAM" id="Phobius"/>
    </source>
</evidence>
<feature type="region of interest" description="Disordered" evidence="9">
    <location>
        <begin position="253"/>
        <end position="279"/>
    </location>
</feature>
<dbReference type="EMBL" id="JAGQHS010000004">
    <property type="protein sequence ID" value="MCA9754493.1"/>
    <property type="molecule type" value="Genomic_DNA"/>
</dbReference>
<feature type="transmembrane region" description="Helical" evidence="10">
    <location>
        <begin position="36"/>
        <end position="53"/>
    </location>
</feature>
<gene>
    <name evidence="11" type="ORF">KDA27_01730</name>
</gene>